<evidence type="ECO:0000313" key="1">
    <source>
        <dbReference type="EMBL" id="MBB5083562.1"/>
    </source>
</evidence>
<dbReference type="RefSeq" id="WP_184972795.1">
    <property type="nucleotide sequence ID" value="NZ_JACHIN010000018.1"/>
</dbReference>
<name>A0A7W8EM45_9ACTN</name>
<gene>
    <name evidence="1" type="ORF">HNR40_009067</name>
</gene>
<reference evidence="1 2" key="1">
    <citation type="submission" date="2020-08" db="EMBL/GenBank/DDBJ databases">
        <title>Genomic Encyclopedia of Type Strains, Phase IV (KMG-IV): sequencing the most valuable type-strain genomes for metagenomic binning, comparative biology and taxonomic classification.</title>
        <authorList>
            <person name="Goeker M."/>
        </authorList>
    </citation>
    <scope>NUCLEOTIDE SEQUENCE [LARGE SCALE GENOMIC DNA]</scope>
    <source>
        <strain evidence="1 2">DSM 45385</strain>
    </source>
</reference>
<organism evidence="1 2">
    <name type="scientific">Nonomuraea endophytica</name>
    <dbReference type="NCBI Taxonomy" id="714136"/>
    <lineage>
        <taxon>Bacteria</taxon>
        <taxon>Bacillati</taxon>
        <taxon>Actinomycetota</taxon>
        <taxon>Actinomycetes</taxon>
        <taxon>Streptosporangiales</taxon>
        <taxon>Streptosporangiaceae</taxon>
        <taxon>Nonomuraea</taxon>
    </lineage>
</organism>
<evidence type="ECO:0000313" key="2">
    <source>
        <dbReference type="Proteomes" id="UP000568380"/>
    </source>
</evidence>
<comment type="caution">
    <text evidence="1">The sequence shown here is derived from an EMBL/GenBank/DDBJ whole genome shotgun (WGS) entry which is preliminary data.</text>
</comment>
<dbReference type="Proteomes" id="UP000568380">
    <property type="component" value="Unassembled WGS sequence"/>
</dbReference>
<sequence length="51" mass="5539">MWLRRLIEDGVELAWATSWGSVEIWTEVGNPIAQVLTTHNALTTVSGGSQG</sequence>
<protein>
    <submittedName>
        <fullName evidence="1">Uncharacterized protein</fullName>
    </submittedName>
</protein>
<proteinExistence type="predicted"/>
<accession>A0A7W8EM45</accession>
<keyword evidence="2" id="KW-1185">Reference proteome</keyword>
<dbReference type="EMBL" id="JACHIN010000018">
    <property type="protein sequence ID" value="MBB5083562.1"/>
    <property type="molecule type" value="Genomic_DNA"/>
</dbReference>
<dbReference type="AlphaFoldDB" id="A0A7W8EM45"/>